<evidence type="ECO:0000313" key="2">
    <source>
        <dbReference type="Proteomes" id="UP000692954"/>
    </source>
</evidence>
<gene>
    <name evidence="1" type="ORF">PSON_ATCC_30995.1.T0610297</name>
</gene>
<comment type="caution">
    <text evidence="1">The sequence shown here is derived from an EMBL/GenBank/DDBJ whole genome shotgun (WGS) entry which is preliminary data.</text>
</comment>
<dbReference type="EMBL" id="CAJJDN010000061">
    <property type="protein sequence ID" value="CAD8094050.1"/>
    <property type="molecule type" value="Genomic_DNA"/>
</dbReference>
<protein>
    <submittedName>
        <fullName evidence="1">Uncharacterized protein</fullName>
    </submittedName>
</protein>
<proteinExistence type="predicted"/>
<evidence type="ECO:0000313" key="1">
    <source>
        <dbReference type="EMBL" id="CAD8094050.1"/>
    </source>
</evidence>
<accession>A0A8S1NPR8</accession>
<dbReference type="AlphaFoldDB" id="A0A8S1NPR8"/>
<sequence>MISIQRTRPKEKSELFGSLNIHSHVTLNSQILMERRFHYLKKNL</sequence>
<keyword evidence="2" id="KW-1185">Reference proteome</keyword>
<organism evidence="1 2">
    <name type="scientific">Paramecium sonneborni</name>
    <dbReference type="NCBI Taxonomy" id="65129"/>
    <lineage>
        <taxon>Eukaryota</taxon>
        <taxon>Sar</taxon>
        <taxon>Alveolata</taxon>
        <taxon>Ciliophora</taxon>
        <taxon>Intramacronucleata</taxon>
        <taxon>Oligohymenophorea</taxon>
        <taxon>Peniculida</taxon>
        <taxon>Parameciidae</taxon>
        <taxon>Paramecium</taxon>
    </lineage>
</organism>
<name>A0A8S1NPR8_9CILI</name>
<dbReference type="Proteomes" id="UP000692954">
    <property type="component" value="Unassembled WGS sequence"/>
</dbReference>
<reference evidence="1" key="1">
    <citation type="submission" date="2021-01" db="EMBL/GenBank/DDBJ databases">
        <authorList>
            <consortium name="Genoscope - CEA"/>
            <person name="William W."/>
        </authorList>
    </citation>
    <scope>NUCLEOTIDE SEQUENCE</scope>
</reference>